<dbReference type="InterPro" id="IPR013497">
    <property type="entry name" value="Topo_IA_cen"/>
</dbReference>
<evidence type="ECO:0000256" key="11">
    <source>
        <dbReference type="ARBA" id="ARBA00023235"/>
    </source>
</evidence>
<dbReference type="Gene3D" id="2.70.20.10">
    <property type="entry name" value="Topoisomerase I, domain 3"/>
    <property type="match status" value="1"/>
</dbReference>
<dbReference type="InterPro" id="IPR006171">
    <property type="entry name" value="TOPRIM_dom"/>
</dbReference>
<evidence type="ECO:0000259" key="16">
    <source>
        <dbReference type="PROSITE" id="PS51999"/>
    </source>
</evidence>
<dbReference type="InterPro" id="IPR010666">
    <property type="entry name" value="Znf_GRF"/>
</dbReference>
<evidence type="ECO:0000256" key="9">
    <source>
        <dbReference type="ARBA" id="ARBA00023029"/>
    </source>
</evidence>
<dbReference type="GeneID" id="39983304"/>
<evidence type="ECO:0000256" key="6">
    <source>
        <dbReference type="ARBA" id="ARBA00022737"/>
    </source>
</evidence>
<dbReference type="GO" id="GO:0008270">
    <property type="term" value="F:zinc ion binding"/>
    <property type="evidence" value="ECO:0007669"/>
    <property type="project" value="UniProtKB-KW"/>
</dbReference>
<dbReference type="STRING" id="67003.A0A1X0P3I0"/>
<dbReference type="VEuPathDB" id="TriTrypDB:TM35_000064870"/>
<evidence type="ECO:0000256" key="7">
    <source>
        <dbReference type="ARBA" id="ARBA00022771"/>
    </source>
</evidence>
<evidence type="ECO:0000313" key="18">
    <source>
        <dbReference type="EMBL" id="ORC91482.1"/>
    </source>
</evidence>
<organism evidence="18 19">
    <name type="scientific">Trypanosoma theileri</name>
    <dbReference type="NCBI Taxonomy" id="67003"/>
    <lineage>
        <taxon>Eukaryota</taxon>
        <taxon>Discoba</taxon>
        <taxon>Euglenozoa</taxon>
        <taxon>Kinetoplastea</taxon>
        <taxon>Metakinetoplastina</taxon>
        <taxon>Trypanosomatida</taxon>
        <taxon>Trypanosomatidae</taxon>
        <taxon>Trypanosoma</taxon>
    </lineage>
</organism>
<keyword evidence="5" id="KW-0479">Metal-binding</keyword>
<dbReference type="SUPFAM" id="SSF56712">
    <property type="entry name" value="Prokaryotic type I DNA topoisomerase"/>
    <property type="match status" value="1"/>
</dbReference>
<evidence type="ECO:0000256" key="5">
    <source>
        <dbReference type="ARBA" id="ARBA00022723"/>
    </source>
</evidence>
<dbReference type="Gene3D" id="3.40.50.140">
    <property type="match status" value="1"/>
</dbReference>
<accession>A0A1X0P3I0</accession>
<evidence type="ECO:0000256" key="4">
    <source>
        <dbReference type="ARBA" id="ARBA00012891"/>
    </source>
</evidence>
<comment type="caution">
    <text evidence="18">The sequence shown here is derived from an EMBL/GenBank/DDBJ whole genome shotgun (WGS) entry which is preliminary data.</text>
</comment>
<feature type="domain" description="GRF-type" evidence="16">
    <location>
        <begin position="894"/>
        <end position="931"/>
    </location>
</feature>
<dbReference type="Pfam" id="PF01751">
    <property type="entry name" value="Toprim"/>
    <property type="match status" value="1"/>
</dbReference>
<comment type="catalytic activity">
    <reaction evidence="1 13">
        <text>ATP-independent breakage of single-stranded DNA, followed by passage and rejoining.</text>
        <dbReference type="EC" id="5.6.2.1"/>
    </reaction>
</comment>
<dbReference type="GO" id="GO:0006265">
    <property type="term" value="P:DNA topological change"/>
    <property type="evidence" value="ECO:0007669"/>
    <property type="project" value="InterPro"/>
</dbReference>
<proteinExistence type="inferred from homology"/>
<dbReference type="Pfam" id="PF01131">
    <property type="entry name" value="Topoisom_bac"/>
    <property type="match status" value="1"/>
</dbReference>
<dbReference type="PRINTS" id="PR00417">
    <property type="entry name" value="PRTPISMRASEI"/>
</dbReference>
<evidence type="ECO:0000256" key="10">
    <source>
        <dbReference type="ARBA" id="ARBA00023125"/>
    </source>
</evidence>
<keyword evidence="8" id="KW-0862">Zinc</keyword>
<dbReference type="PROSITE" id="PS52039">
    <property type="entry name" value="TOPO_IA_2"/>
    <property type="match status" value="1"/>
</dbReference>
<protein>
    <recommendedName>
        <fullName evidence="4 13">DNA topoisomerase</fullName>
        <ecNumber evidence="4 13">5.6.2.1</ecNumber>
    </recommendedName>
</protein>
<dbReference type="Pfam" id="PF06839">
    <property type="entry name" value="Zn_ribbon_GRF"/>
    <property type="match status" value="1"/>
</dbReference>
<dbReference type="OrthoDB" id="430051at2759"/>
<keyword evidence="6" id="KW-0677">Repeat</keyword>
<dbReference type="PROSITE" id="PS50880">
    <property type="entry name" value="TOPRIM"/>
    <property type="match status" value="1"/>
</dbReference>
<comment type="cofactor">
    <cofactor evidence="2">
        <name>Mg(2+)</name>
        <dbReference type="ChEBI" id="CHEBI:18420"/>
    </cofactor>
</comment>
<dbReference type="Gene3D" id="3.30.65.10">
    <property type="entry name" value="Bacterial Topoisomerase I, domain 1"/>
    <property type="match status" value="1"/>
</dbReference>
<evidence type="ECO:0000256" key="8">
    <source>
        <dbReference type="ARBA" id="ARBA00022833"/>
    </source>
</evidence>
<dbReference type="SMART" id="SM00493">
    <property type="entry name" value="TOPRIM"/>
    <property type="match status" value="1"/>
</dbReference>
<dbReference type="PROSITE" id="PS00396">
    <property type="entry name" value="TOPO_IA_1"/>
    <property type="match status" value="1"/>
</dbReference>
<dbReference type="InterPro" id="IPR013498">
    <property type="entry name" value="Topo_IA_Znf"/>
</dbReference>
<feature type="domain" description="Toprim" evidence="15">
    <location>
        <begin position="3"/>
        <end position="143"/>
    </location>
</feature>
<keyword evidence="7 12" id="KW-0863">Zinc-finger</keyword>
<dbReference type="SMART" id="SM00437">
    <property type="entry name" value="TOP1Ac"/>
    <property type="match status" value="1"/>
</dbReference>
<evidence type="ECO:0000256" key="12">
    <source>
        <dbReference type="PROSITE-ProRule" id="PRU01343"/>
    </source>
</evidence>
<keyword evidence="19" id="KW-1185">Reference proteome</keyword>
<dbReference type="InterPro" id="IPR034144">
    <property type="entry name" value="TOPRIM_TopoIII"/>
</dbReference>
<evidence type="ECO:0000313" key="19">
    <source>
        <dbReference type="Proteomes" id="UP000192257"/>
    </source>
</evidence>
<keyword evidence="10 13" id="KW-0238">DNA-binding</keyword>
<dbReference type="GO" id="GO:0006310">
    <property type="term" value="P:DNA recombination"/>
    <property type="evidence" value="ECO:0007669"/>
    <property type="project" value="TreeGrafter"/>
</dbReference>
<dbReference type="InterPro" id="IPR003602">
    <property type="entry name" value="Topo_IA_DNA-bd_dom"/>
</dbReference>
<dbReference type="InterPro" id="IPR023406">
    <property type="entry name" value="Topo_IA_AS"/>
</dbReference>
<dbReference type="EMBL" id="NBCO01000006">
    <property type="protein sequence ID" value="ORC91482.1"/>
    <property type="molecule type" value="Genomic_DNA"/>
</dbReference>
<reference evidence="18 19" key="1">
    <citation type="submission" date="2017-03" db="EMBL/GenBank/DDBJ databases">
        <title>An alternative strategy for trypanosome survival in the mammalian bloodstream revealed through genome and transcriptome analysis of the ubiquitous bovine parasite Trypanosoma (Megatrypanum) theileri.</title>
        <authorList>
            <person name="Kelly S."/>
            <person name="Ivens A."/>
            <person name="Mott A."/>
            <person name="O'Neill E."/>
            <person name="Emms D."/>
            <person name="Macleod O."/>
            <person name="Voorheis P."/>
            <person name="Matthews J."/>
            <person name="Matthews K."/>
            <person name="Carrington M."/>
        </authorList>
    </citation>
    <scope>NUCLEOTIDE SEQUENCE [LARGE SCALE GENOMIC DNA]</scope>
    <source>
        <strain evidence="18">Edinburgh</strain>
    </source>
</reference>
<dbReference type="PANTHER" id="PTHR11390">
    <property type="entry name" value="PROKARYOTIC DNA TOPOISOMERASE"/>
    <property type="match status" value="1"/>
</dbReference>
<dbReference type="GO" id="GO:0003677">
    <property type="term" value="F:DNA binding"/>
    <property type="evidence" value="ECO:0007669"/>
    <property type="project" value="UniProtKB-KW"/>
</dbReference>
<dbReference type="FunFam" id="3.40.50.140:FF:000003">
    <property type="entry name" value="DNA topoisomerase"/>
    <property type="match status" value="1"/>
</dbReference>
<gene>
    <name evidence="18" type="ORF">TM35_000064870</name>
</gene>
<dbReference type="GO" id="GO:0006281">
    <property type="term" value="P:DNA repair"/>
    <property type="evidence" value="ECO:0007669"/>
    <property type="project" value="TreeGrafter"/>
</dbReference>
<dbReference type="PROSITE" id="PS51999">
    <property type="entry name" value="ZF_GRF"/>
    <property type="match status" value="1"/>
</dbReference>
<dbReference type="InterPro" id="IPR013825">
    <property type="entry name" value="Topo_IA_cen_sub2"/>
</dbReference>
<evidence type="ECO:0000259" key="15">
    <source>
        <dbReference type="PROSITE" id="PS50880"/>
    </source>
</evidence>
<evidence type="ECO:0000256" key="1">
    <source>
        <dbReference type="ARBA" id="ARBA00000213"/>
    </source>
</evidence>
<dbReference type="Gene3D" id="1.10.290.10">
    <property type="entry name" value="Topoisomerase I, domain 4"/>
    <property type="match status" value="1"/>
</dbReference>
<keyword evidence="9 13" id="KW-0799">Topoisomerase</keyword>
<dbReference type="RefSeq" id="XP_028885548.1">
    <property type="nucleotide sequence ID" value="XM_029023524.1"/>
</dbReference>
<dbReference type="Gene3D" id="1.10.460.10">
    <property type="entry name" value="Topoisomerase I, domain 2"/>
    <property type="match status" value="1"/>
</dbReference>
<dbReference type="PANTHER" id="PTHR11390:SF21">
    <property type="entry name" value="DNA TOPOISOMERASE 3-ALPHA"/>
    <property type="match status" value="1"/>
</dbReference>
<keyword evidence="11 13" id="KW-0413">Isomerase</keyword>
<dbReference type="FunFam" id="1.10.290.10:FF:000003">
    <property type="entry name" value="DNA topoisomerase"/>
    <property type="match status" value="1"/>
</dbReference>
<comment type="similarity">
    <text evidence="3 13">Belongs to the type IA topoisomerase family.</text>
</comment>
<dbReference type="InterPro" id="IPR013824">
    <property type="entry name" value="Topo_IA_cen_sub1"/>
</dbReference>
<evidence type="ECO:0000259" key="17">
    <source>
        <dbReference type="PROSITE" id="PS52039"/>
    </source>
</evidence>
<dbReference type="GO" id="GO:0003917">
    <property type="term" value="F:DNA topoisomerase type I (single strand cut, ATP-independent) activity"/>
    <property type="evidence" value="ECO:0007669"/>
    <property type="project" value="UniProtKB-EC"/>
</dbReference>
<name>A0A1X0P3I0_9TRYP</name>
<evidence type="ECO:0000256" key="13">
    <source>
        <dbReference type="RuleBase" id="RU362092"/>
    </source>
</evidence>
<feature type="domain" description="Topo IA-type catalytic" evidence="17">
    <location>
        <begin position="161"/>
        <end position="583"/>
    </location>
</feature>
<dbReference type="Pfam" id="PF01396">
    <property type="entry name" value="Zn_ribbon_Top1"/>
    <property type="match status" value="1"/>
</dbReference>
<feature type="compositionally biased region" description="Low complexity" evidence="14">
    <location>
        <begin position="838"/>
        <end position="859"/>
    </location>
</feature>
<dbReference type="GO" id="GO:0005634">
    <property type="term" value="C:nucleus"/>
    <property type="evidence" value="ECO:0007669"/>
    <property type="project" value="TreeGrafter"/>
</dbReference>
<comment type="function">
    <text evidence="13">Introduces a single-strand break via transesterification at a target site in duplex DNA. Releases the supercoiling and torsional tension of DNA introduced during the DNA replication and transcription by transiently cleaving and rejoining one strand of the DNA duplex. The scissile phosphodiester is attacked by the catalytic tyrosine of the enzyme, resulting in the formation of a DNA-(5'-phosphotyrosyl)-enzyme intermediate and the expulsion of a 3'-OH DNA strand.</text>
</comment>
<dbReference type="CDD" id="cd00186">
    <property type="entry name" value="TOP1Ac"/>
    <property type="match status" value="1"/>
</dbReference>
<dbReference type="InterPro" id="IPR003601">
    <property type="entry name" value="Topo_IA_2"/>
</dbReference>
<evidence type="ECO:0000256" key="2">
    <source>
        <dbReference type="ARBA" id="ARBA00001946"/>
    </source>
</evidence>
<evidence type="ECO:0000256" key="3">
    <source>
        <dbReference type="ARBA" id="ARBA00009446"/>
    </source>
</evidence>
<evidence type="ECO:0000256" key="14">
    <source>
        <dbReference type="SAM" id="MobiDB-lite"/>
    </source>
</evidence>
<dbReference type="InterPro" id="IPR023405">
    <property type="entry name" value="Topo_IA_core_domain"/>
</dbReference>
<dbReference type="SMART" id="SM00436">
    <property type="entry name" value="TOP1Bc"/>
    <property type="match status" value="1"/>
</dbReference>
<sequence>MPVWLNVAEKPSVAKEVAFVLSNGSCRSVKTLSRFNPVFEFEFEGKEMLFTSVAGHLMNDEFPPQTKNWSGYPLLGLFTANITKHVKPELEPIKKNLESLGRRATTLLLWMDCDREGENICFEVMRIVQGVNNRIAISRAHFSALTKRDLFGAMRNLKAPNKALSDAVEARQEIDLRIGAVFSRFQTIKFRDSFSGMPRVLSFGTCQIPTLGFLVRRHWEQKGFVPEDYFTLFMRHEQTVFQSCRGAVFDQIAATLVLDAMLEKAAAAPEAQVVDVNQRPNKRQPPVPLATVKLQKLAATHLRISSEKCMTWAESLYQEGYISYPRTETDSFSFTDDELIDIATIQQGNPEVSDYVGAMVNNRAQKFRRPLKGGHDDKAHPPIYPTKLMRVGSDERSGLYNLIVRHFLACISPDAVAATTTVTVLFGGEKFTTSGTMILERGWLEVYPYERWHSTCLPVYKQGERFIPTEVNLEKHRTAAPPNLTEANLIALMDEHGIGTDATIAQHIKTVLDREYVKREGSTLIPTPLGIALASAYEVIGLLSLLQPQLRAQMELAMADIASGKATKDQVVDATVHLYREIFQKLSSNTQDMYNELCYHLSPANASSSSTNNYGAGRVVQQGLVRCGVCGNMMDLVELIEGDREVWFTRCTTCTSEHRIPNGRLNQLIPHDQRCVLCGFGVLNVKNTEKQTSYTVCPHCFTSPPPTVDIESFSEFRCFQCIADCPLAKGLENIPITKCKSCMDNDIRLRTTTNGAFLGCRGFPNCTYSITLPRARRIRPVPTLRCPSCQSVMLQFEFVEVQNVPGVEEGETVCVFCDARLQEYITVRGGAAGRSLHPTAAAAAGPPAQQPSRLPPSQQRGEERTPYTLPSVSRAKTTGRRNNNAGGNTSGTLCACGVPAKQLVSGKEASRGKKFLTCGSRKCSFFQWIDE</sequence>
<dbReference type="InterPro" id="IPR000380">
    <property type="entry name" value="Topo_IA"/>
</dbReference>
<dbReference type="CDD" id="cd03362">
    <property type="entry name" value="TOPRIM_TopoIA_TopoIII"/>
    <property type="match status" value="1"/>
</dbReference>
<dbReference type="AlphaFoldDB" id="A0A1X0P3I0"/>
<dbReference type="Proteomes" id="UP000192257">
    <property type="component" value="Unassembled WGS sequence"/>
</dbReference>
<dbReference type="GO" id="GO:0031422">
    <property type="term" value="C:RecQ family helicase-topoisomerase III complex"/>
    <property type="evidence" value="ECO:0007669"/>
    <property type="project" value="TreeGrafter"/>
</dbReference>
<dbReference type="EC" id="5.6.2.1" evidence="4 13"/>
<feature type="region of interest" description="Disordered" evidence="14">
    <location>
        <begin position="838"/>
        <end position="886"/>
    </location>
</feature>
<dbReference type="InterPro" id="IPR013826">
    <property type="entry name" value="Topo_IA_cen_sub3"/>
</dbReference>